<evidence type="ECO:0000259" key="4">
    <source>
        <dbReference type="Pfam" id="PF09273"/>
    </source>
</evidence>
<dbReference type="InterPro" id="IPR050600">
    <property type="entry name" value="SETD3_SETD6_MTase"/>
</dbReference>
<reference evidence="5 6" key="1">
    <citation type="submission" date="2023-10" db="EMBL/GenBank/DDBJ databases">
        <authorList>
            <person name="Maclean D."/>
            <person name="Macfadyen A."/>
        </authorList>
    </citation>
    <scope>NUCLEOTIDE SEQUENCE [LARGE SCALE GENOMIC DNA]</scope>
</reference>
<dbReference type="GO" id="GO:0016279">
    <property type="term" value="F:protein-lysine N-methyltransferase activity"/>
    <property type="evidence" value="ECO:0007669"/>
    <property type="project" value="TreeGrafter"/>
</dbReference>
<comment type="caution">
    <text evidence="5">The sequence shown here is derived from an EMBL/GenBank/DDBJ whole genome shotgun (WGS) entry which is preliminary data.</text>
</comment>
<evidence type="ECO:0000313" key="6">
    <source>
        <dbReference type="Proteomes" id="UP001314263"/>
    </source>
</evidence>
<evidence type="ECO:0000256" key="2">
    <source>
        <dbReference type="ARBA" id="ARBA00022679"/>
    </source>
</evidence>
<accession>A0AAV1I7D7</accession>
<keyword evidence="6" id="KW-1185">Reference proteome</keyword>
<organism evidence="5 6">
    <name type="scientific">Coccomyxa viridis</name>
    <dbReference type="NCBI Taxonomy" id="1274662"/>
    <lineage>
        <taxon>Eukaryota</taxon>
        <taxon>Viridiplantae</taxon>
        <taxon>Chlorophyta</taxon>
        <taxon>core chlorophytes</taxon>
        <taxon>Trebouxiophyceae</taxon>
        <taxon>Trebouxiophyceae incertae sedis</taxon>
        <taxon>Coccomyxaceae</taxon>
        <taxon>Coccomyxa</taxon>
    </lineage>
</organism>
<proteinExistence type="predicted"/>
<dbReference type="InterPro" id="IPR015353">
    <property type="entry name" value="Rubisco_LSMT_subst-bd"/>
</dbReference>
<dbReference type="InterPro" id="IPR036464">
    <property type="entry name" value="Rubisco_LSMT_subst-bd_sf"/>
</dbReference>
<dbReference type="Gene3D" id="3.90.1410.10">
    <property type="entry name" value="set domain protein methyltransferase, domain 1"/>
    <property type="match status" value="1"/>
</dbReference>
<name>A0AAV1I7D7_9CHLO</name>
<sequence>MEDEDCMCPWIESLPEEVHLPLFQYSEADLEACQDLEVIREARCIRESALSVYQSEREGLAVMGYGWPELQWALSVLHSRCFTVGDPVVHLTSPGIDMANHSVNPNATVRIRRSPGAVQGLDALAEICNPPEPEPSRLELLAGSGGIRAGKEVQISYGQFSNAVFYLFFGFVPDNNPWDSVAIFKDIADMVAYHDVLESVDSDASIADRAQMIQDALPRQKMSGAGSQLIALPSGYHLATVDAVRELLTVQAQTVGTRMRPAQYGEFLARRCRGLLDDYPTSYEHDRELLRQGKLNTALANSVQYRMRQKEVLLTACGLRSLIQHCDVSQT</sequence>
<dbReference type="SUPFAM" id="SSF81822">
    <property type="entry name" value="RuBisCo LSMT C-terminal, substrate-binding domain"/>
    <property type="match status" value="1"/>
</dbReference>
<keyword evidence="3" id="KW-0949">S-adenosyl-L-methionine</keyword>
<dbReference type="Pfam" id="PF09273">
    <property type="entry name" value="Rubis-subs-bind"/>
    <property type="match status" value="1"/>
</dbReference>
<dbReference type="PANTHER" id="PTHR13271:SF140">
    <property type="entry name" value="SET DOMAIN-CONTAINING PROTEIN"/>
    <property type="match status" value="1"/>
</dbReference>
<protein>
    <recommendedName>
        <fullName evidence="4">Rubisco LSMT substrate-binding domain-containing protein</fullName>
    </recommendedName>
</protein>
<dbReference type="CDD" id="cd10527">
    <property type="entry name" value="SET_LSMT"/>
    <property type="match status" value="1"/>
</dbReference>
<feature type="domain" description="Rubisco LSMT substrate-binding" evidence="4">
    <location>
        <begin position="266"/>
        <end position="313"/>
    </location>
</feature>
<keyword evidence="1" id="KW-0489">Methyltransferase</keyword>
<evidence type="ECO:0000256" key="3">
    <source>
        <dbReference type="ARBA" id="ARBA00022691"/>
    </source>
</evidence>
<evidence type="ECO:0000256" key="1">
    <source>
        <dbReference type="ARBA" id="ARBA00022603"/>
    </source>
</evidence>
<dbReference type="Proteomes" id="UP001314263">
    <property type="component" value="Unassembled WGS sequence"/>
</dbReference>
<dbReference type="GO" id="GO:0032259">
    <property type="term" value="P:methylation"/>
    <property type="evidence" value="ECO:0007669"/>
    <property type="project" value="UniProtKB-KW"/>
</dbReference>
<dbReference type="Gene3D" id="3.90.1420.10">
    <property type="entry name" value="Rubisco LSMT, substrate-binding domain"/>
    <property type="match status" value="1"/>
</dbReference>
<gene>
    <name evidence="5" type="ORF">CVIRNUC_005634</name>
</gene>
<dbReference type="InterPro" id="IPR046341">
    <property type="entry name" value="SET_dom_sf"/>
</dbReference>
<dbReference type="PANTHER" id="PTHR13271">
    <property type="entry name" value="UNCHARACTERIZED PUTATIVE METHYLTRANSFERASE"/>
    <property type="match status" value="1"/>
</dbReference>
<dbReference type="SUPFAM" id="SSF82199">
    <property type="entry name" value="SET domain"/>
    <property type="match status" value="1"/>
</dbReference>
<keyword evidence="2" id="KW-0808">Transferase</keyword>
<dbReference type="AlphaFoldDB" id="A0AAV1I7D7"/>
<evidence type="ECO:0000313" key="5">
    <source>
        <dbReference type="EMBL" id="CAK0782329.1"/>
    </source>
</evidence>
<dbReference type="EMBL" id="CAUYUE010000007">
    <property type="protein sequence ID" value="CAK0782329.1"/>
    <property type="molecule type" value="Genomic_DNA"/>
</dbReference>